<dbReference type="Proteomes" id="UP001054945">
    <property type="component" value="Unassembled WGS sequence"/>
</dbReference>
<reference evidence="1 2" key="1">
    <citation type="submission" date="2021-06" db="EMBL/GenBank/DDBJ databases">
        <title>Caerostris extrusa draft genome.</title>
        <authorList>
            <person name="Kono N."/>
            <person name="Arakawa K."/>
        </authorList>
    </citation>
    <scope>NUCLEOTIDE SEQUENCE [LARGE SCALE GENOMIC DNA]</scope>
</reference>
<comment type="caution">
    <text evidence="1">The sequence shown here is derived from an EMBL/GenBank/DDBJ whole genome shotgun (WGS) entry which is preliminary data.</text>
</comment>
<organism evidence="1 2">
    <name type="scientific">Caerostris extrusa</name>
    <name type="common">Bark spider</name>
    <name type="synonym">Caerostris bankana</name>
    <dbReference type="NCBI Taxonomy" id="172846"/>
    <lineage>
        <taxon>Eukaryota</taxon>
        <taxon>Metazoa</taxon>
        <taxon>Ecdysozoa</taxon>
        <taxon>Arthropoda</taxon>
        <taxon>Chelicerata</taxon>
        <taxon>Arachnida</taxon>
        <taxon>Araneae</taxon>
        <taxon>Araneomorphae</taxon>
        <taxon>Entelegynae</taxon>
        <taxon>Araneoidea</taxon>
        <taxon>Araneidae</taxon>
        <taxon>Caerostris</taxon>
    </lineage>
</organism>
<dbReference type="EMBL" id="BPLR01021312">
    <property type="protein sequence ID" value="GIX88343.1"/>
    <property type="molecule type" value="Genomic_DNA"/>
</dbReference>
<sequence>MGAVTLKRTVLPSTSVGGLFVGYRKPTLNPRDRGKNYGLGFETMKSAWLRTRKAILNPHYLGHKTSELECRSVGHGKKVAVTWRSLFKSVAA</sequence>
<protein>
    <submittedName>
        <fullName evidence="1">Uncharacterized protein</fullName>
    </submittedName>
</protein>
<name>A0AAV4NVD8_CAEEX</name>
<dbReference type="AlphaFoldDB" id="A0AAV4NVD8"/>
<evidence type="ECO:0000313" key="1">
    <source>
        <dbReference type="EMBL" id="GIX88343.1"/>
    </source>
</evidence>
<evidence type="ECO:0000313" key="2">
    <source>
        <dbReference type="Proteomes" id="UP001054945"/>
    </source>
</evidence>
<accession>A0AAV4NVD8</accession>
<proteinExistence type="predicted"/>
<gene>
    <name evidence="1" type="ORF">CEXT_405411</name>
</gene>
<keyword evidence="2" id="KW-1185">Reference proteome</keyword>